<dbReference type="EMBL" id="JBBNAG010000011">
    <property type="protein sequence ID" value="KAK9094597.1"/>
    <property type="molecule type" value="Genomic_DNA"/>
</dbReference>
<reference evidence="1 2" key="1">
    <citation type="submission" date="2024-01" db="EMBL/GenBank/DDBJ databases">
        <title>Genome assemblies of Stephania.</title>
        <authorList>
            <person name="Yang L."/>
        </authorList>
    </citation>
    <scope>NUCLEOTIDE SEQUENCE [LARGE SCALE GENOMIC DNA]</scope>
    <source>
        <strain evidence="1">JXDWG</strain>
        <tissue evidence="1">Leaf</tissue>
    </source>
</reference>
<keyword evidence="2" id="KW-1185">Reference proteome</keyword>
<evidence type="ECO:0000313" key="1">
    <source>
        <dbReference type="EMBL" id="KAK9094597.1"/>
    </source>
</evidence>
<dbReference type="Proteomes" id="UP001419268">
    <property type="component" value="Unassembled WGS sequence"/>
</dbReference>
<dbReference type="AlphaFoldDB" id="A0AAP0EMN0"/>
<proteinExistence type="predicted"/>
<protein>
    <submittedName>
        <fullName evidence="1">Uncharacterized protein</fullName>
    </submittedName>
</protein>
<evidence type="ECO:0000313" key="2">
    <source>
        <dbReference type="Proteomes" id="UP001419268"/>
    </source>
</evidence>
<sequence>MDPNDALPQCQAFRQGTQTQFFSFISLCVELPLNIVNLTSHFLDYYLGSVEDELCSV</sequence>
<accession>A0AAP0EMN0</accession>
<name>A0AAP0EMN0_9MAGN</name>
<gene>
    <name evidence="1" type="ORF">Scep_026066</name>
</gene>
<organism evidence="1 2">
    <name type="scientific">Stephania cephalantha</name>
    <dbReference type="NCBI Taxonomy" id="152367"/>
    <lineage>
        <taxon>Eukaryota</taxon>
        <taxon>Viridiplantae</taxon>
        <taxon>Streptophyta</taxon>
        <taxon>Embryophyta</taxon>
        <taxon>Tracheophyta</taxon>
        <taxon>Spermatophyta</taxon>
        <taxon>Magnoliopsida</taxon>
        <taxon>Ranunculales</taxon>
        <taxon>Menispermaceae</taxon>
        <taxon>Menispermoideae</taxon>
        <taxon>Cissampelideae</taxon>
        <taxon>Stephania</taxon>
    </lineage>
</organism>
<comment type="caution">
    <text evidence="1">The sequence shown here is derived from an EMBL/GenBank/DDBJ whole genome shotgun (WGS) entry which is preliminary data.</text>
</comment>